<dbReference type="InterPro" id="IPR006710">
    <property type="entry name" value="Glyco_hydro_43"/>
</dbReference>
<evidence type="ECO:0000256" key="7">
    <source>
        <dbReference type="RuleBase" id="RU361187"/>
    </source>
</evidence>
<evidence type="ECO:0000313" key="11">
    <source>
        <dbReference type="Proteomes" id="UP001138672"/>
    </source>
</evidence>
<dbReference type="InterPro" id="IPR023296">
    <property type="entry name" value="Glyco_hydro_beta-prop_sf"/>
</dbReference>
<evidence type="ECO:0000313" key="9">
    <source>
        <dbReference type="EMBL" id="MBP1840026.1"/>
    </source>
</evidence>
<gene>
    <name evidence="9" type="ORF">J2Z56_001953</name>
    <name evidence="10" type="ORF">J2Z57_002077</name>
</gene>
<evidence type="ECO:0008006" key="13">
    <source>
        <dbReference type="Google" id="ProtNLM"/>
    </source>
</evidence>
<feature type="site" description="Important for catalytic activity, responsible for pKa modulation of the active site Glu and correct orientation of both the proton donor and substrate" evidence="6">
    <location>
        <position position="157"/>
    </location>
</feature>
<dbReference type="CDD" id="cd08990">
    <property type="entry name" value="GH43_AXH_like"/>
    <property type="match status" value="1"/>
</dbReference>
<keyword evidence="12" id="KW-1185">Reference proteome</keyword>
<evidence type="ECO:0000256" key="6">
    <source>
        <dbReference type="PIRSR" id="PIRSR606710-2"/>
    </source>
</evidence>
<evidence type="ECO:0000256" key="5">
    <source>
        <dbReference type="ARBA" id="ARBA00023295"/>
    </source>
</evidence>
<organism evidence="9 11">
    <name type="scientific">Formosa algae</name>
    <dbReference type="NCBI Taxonomy" id="225843"/>
    <lineage>
        <taxon>Bacteria</taxon>
        <taxon>Pseudomonadati</taxon>
        <taxon>Bacteroidota</taxon>
        <taxon>Flavobacteriia</taxon>
        <taxon>Flavobacteriales</taxon>
        <taxon>Flavobacteriaceae</taxon>
        <taxon>Formosa</taxon>
    </lineage>
</organism>
<dbReference type="PANTHER" id="PTHR43772">
    <property type="entry name" value="ENDO-1,4-BETA-XYLANASE"/>
    <property type="match status" value="1"/>
</dbReference>
<dbReference type="EMBL" id="JAUSUU010000006">
    <property type="protein sequence ID" value="MDQ0335626.1"/>
    <property type="molecule type" value="Genomic_DNA"/>
</dbReference>
<proteinExistence type="inferred from homology"/>
<evidence type="ECO:0000256" key="1">
    <source>
        <dbReference type="ARBA" id="ARBA00009865"/>
    </source>
</evidence>
<keyword evidence="8" id="KW-1133">Transmembrane helix</keyword>
<keyword evidence="3 7" id="KW-0378">Hydrolase</keyword>
<dbReference type="GO" id="GO:0004553">
    <property type="term" value="F:hydrolase activity, hydrolyzing O-glycosyl compounds"/>
    <property type="evidence" value="ECO:0007669"/>
    <property type="project" value="InterPro"/>
</dbReference>
<dbReference type="Gene3D" id="2.115.10.20">
    <property type="entry name" value="Glycosyl hydrolase domain, family 43"/>
    <property type="match status" value="1"/>
</dbReference>
<evidence type="ECO:0000256" key="3">
    <source>
        <dbReference type="ARBA" id="ARBA00022801"/>
    </source>
</evidence>
<dbReference type="GO" id="GO:0045493">
    <property type="term" value="P:xylan catabolic process"/>
    <property type="evidence" value="ECO:0007669"/>
    <property type="project" value="UniProtKB-KW"/>
</dbReference>
<reference evidence="9" key="1">
    <citation type="submission" date="2021-03" db="EMBL/GenBank/DDBJ databases">
        <title>Genomic Encyclopedia of Type Strains, Phase IV (KMG-IV): sequencing the most valuable type-strain genomes for metagenomic binning, comparative biology and taxonomic classification.</title>
        <authorList>
            <person name="Goeker M."/>
        </authorList>
    </citation>
    <scope>NUCLEOTIDE SEQUENCE</scope>
    <source>
        <strain evidence="9">DSM 15523</strain>
        <strain evidence="10 12">DSM 16476</strain>
    </source>
</reference>
<keyword evidence="4" id="KW-0119">Carbohydrate metabolism</keyword>
<comment type="similarity">
    <text evidence="1 7">Belongs to the glycosyl hydrolase 43 family.</text>
</comment>
<evidence type="ECO:0000313" key="12">
    <source>
        <dbReference type="Proteomes" id="UP001231587"/>
    </source>
</evidence>
<protein>
    <recommendedName>
        <fullName evidence="13">Glycoside hydrolase</fullName>
    </recommendedName>
</protein>
<dbReference type="OrthoDB" id="1016412at2"/>
<dbReference type="PANTHER" id="PTHR43772:SF2">
    <property type="entry name" value="PUTATIVE (AFU_ORTHOLOGUE AFUA_2G04480)-RELATED"/>
    <property type="match status" value="1"/>
</dbReference>
<feature type="transmembrane region" description="Helical" evidence="8">
    <location>
        <begin position="12"/>
        <end position="30"/>
    </location>
</feature>
<keyword evidence="5 7" id="KW-0326">Glycosidase</keyword>
<dbReference type="InterPro" id="IPR052176">
    <property type="entry name" value="Glycosyl_Hydrlase_43_Enz"/>
</dbReference>
<keyword evidence="2" id="KW-0624">Polysaccharide degradation</keyword>
<keyword evidence="8" id="KW-0812">Transmembrane</keyword>
<evidence type="ECO:0000313" key="10">
    <source>
        <dbReference type="EMBL" id="MDQ0335626.1"/>
    </source>
</evidence>
<dbReference type="Proteomes" id="UP001138672">
    <property type="component" value="Unassembled WGS sequence"/>
</dbReference>
<dbReference type="Pfam" id="PF04616">
    <property type="entry name" value="Glyco_hydro_43"/>
    <property type="match status" value="1"/>
</dbReference>
<dbReference type="SUPFAM" id="SSF75005">
    <property type="entry name" value="Arabinanase/levansucrase/invertase"/>
    <property type="match status" value="1"/>
</dbReference>
<dbReference type="EMBL" id="JAGGJQ010000005">
    <property type="protein sequence ID" value="MBP1840026.1"/>
    <property type="molecule type" value="Genomic_DNA"/>
</dbReference>
<sequence length="314" mass="35620">MTRYNMKNGLNILSLRTITLVCMVLITQYITAQNPILKDSDTGFVYAADPAAEVFNDKVYVYCSRDVENAVSYSTMQDYVILESADLDKWINHGVVLKPRAYSWADGQMNAPDAAYKNGWYYLYFPYNKTDIGVAKSKSPIGPWEEAVTDKITTIFDPTVFVDDDGQAYIYGNDHKVNIGAPGAHIMGAKLKDNMVELDGPWIRLSEETVSEAVHIFKRNDIYYFSARVGPVTKYWMADSALPKHYATLKGELAPNAPDAPNHTSVIEFKNEWYFLYHRGDVNNGSFHKRSACFEKMSFREDGTIVPIEYSLEQ</sequence>
<accession>A0A9X0YK19</accession>
<evidence type="ECO:0000256" key="8">
    <source>
        <dbReference type="SAM" id="Phobius"/>
    </source>
</evidence>
<evidence type="ECO:0000256" key="2">
    <source>
        <dbReference type="ARBA" id="ARBA00022651"/>
    </source>
</evidence>
<dbReference type="Proteomes" id="UP001231587">
    <property type="component" value="Unassembled WGS sequence"/>
</dbReference>
<comment type="caution">
    <text evidence="9">The sequence shown here is derived from an EMBL/GenBank/DDBJ whole genome shotgun (WGS) entry which is preliminary data.</text>
</comment>
<name>A0A9X0YK19_9FLAO</name>
<keyword evidence="2" id="KW-0858">Xylan degradation</keyword>
<keyword evidence="8" id="KW-0472">Membrane</keyword>
<evidence type="ECO:0000256" key="4">
    <source>
        <dbReference type="ARBA" id="ARBA00023277"/>
    </source>
</evidence>
<dbReference type="AlphaFoldDB" id="A0A9X0YK19"/>
<dbReference type="RefSeq" id="WP_083495738.1">
    <property type="nucleotide sequence ID" value="NZ_JAGGJQ010000005.1"/>
</dbReference>